<evidence type="ECO:0000259" key="1">
    <source>
        <dbReference type="PROSITE" id="PS51725"/>
    </source>
</evidence>
<dbReference type="EMBL" id="JAXAFO010000040">
    <property type="protein sequence ID" value="MDX6851115.1"/>
    <property type="molecule type" value="Genomic_DNA"/>
</dbReference>
<evidence type="ECO:0000313" key="2">
    <source>
        <dbReference type="EMBL" id="MDX6851115.1"/>
    </source>
</evidence>
<name>A0ABU4S1U2_9GAMM</name>
<keyword evidence="2" id="KW-0503">Monooxygenase</keyword>
<feature type="domain" description="ABM" evidence="1">
    <location>
        <begin position="3"/>
        <end position="92"/>
    </location>
</feature>
<evidence type="ECO:0000313" key="3">
    <source>
        <dbReference type="Proteomes" id="UP001273505"/>
    </source>
</evidence>
<dbReference type="InterPro" id="IPR007138">
    <property type="entry name" value="ABM_dom"/>
</dbReference>
<reference evidence="2 3" key="1">
    <citation type="submission" date="2023-11" db="EMBL/GenBank/DDBJ databases">
        <title>Gilvimarinus fulvus sp. nov., isolated from the surface of Kelp.</title>
        <authorList>
            <person name="Sun Y.Y."/>
            <person name="Gong Y."/>
            <person name="Du Z.J."/>
        </authorList>
    </citation>
    <scope>NUCLEOTIDE SEQUENCE [LARGE SCALE GENOMIC DNA]</scope>
    <source>
        <strain evidence="2 3">SDUM040013</strain>
    </source>
</reference>
<protein>
    <submittedName>
        <fullName evidence="2">Antibiotic biosynthesis monooxygenase family protein</fullName>
    </submittedName>
</protein>
<accession>A0ABU4S1U2</accession>
<comment type="caution">
    <text evidence="2">The sequence shown here is derived from an EMBL/GenBank/DDBJ whole genome shotgun (WGS) entry which is preliminary data.</text>
</comment>
<dbReference type="Pfam" id="PF03992">
    <property type="entry name" value="ABM"/>
    <property type="match status" value="1"/>
</dbReference>
<dbReference type="Proteomes" id="UP001273505">
    <property type="component" value="Unassembled WGS sequence"/>
</dbReference>
<dbReference type="InterPro" id="IPR011008">
    <property type="entry name" value="Dimeric_a/b-barrel"/>
</dbReference>
<dbReference type="Gene3D" id="3.30.70.100">
    <property type="match status" value="1"/>
</dbReference>
<dbReference type="RefSeq" id="WP_302721707.1">
    <property type="nucleotide sequence ID" value="NZ_JAULRU010000371.1"/>
</dbReference>
<dbReference type="SUPFAM" id="SSF54909">
    <property type="entry name" value="Dimeric alpha+beta barrel"/>
    <property type="match status" value="1"/>
</dbReference>
<organism evidence="2 3">
    <name type="scientific">Gilvimarinus gilvus</name>
    <dbReference type="NCBI Taxonomy" id="3058038"/>
    <lineage>
        <taxon>Bacteria</taxon>
        <taxon>Pseudomonadati</taxon>
        <taxon>Pseudomonadota</taxon>
        <taxon>Gammaproteobacteria</taxon>
        <taxon>Cellvibrionales</taxon>
        <taxon>Cellvibrionaceae</taxon>
        <taxon>Gilvimarinus</taxon>
    </lineage>
</organism>
<keyword evidence="2" id="KW-0560">Oxidoreductase</keyword>
<proteinExistence type="predicted"/>
<gene>
    <name evidence="2" type="ORF">SCD92_17185</name>
</gene>
<dbReference type="PROSITE" id="PS51725">
    <property type="entry name" value="ABM"/>
    <property type="match status" value="1"/>
</dbReference>
<keyword evidence="3" id="KW-1185">Reference proteome</keyword>
<sequence>MSIQVIVQLSAKEDKQDSFRKLMASAKKDLPTVNGCQSVNIYHKTSNPLEATLVETWESTEHHHQFLDNAVKSGARDTLKEHLQEEPISNYYQKM</sequence>
<dbReference type="GO" id="GO:0004497">
    <property type="term" value="F:monooxygenase activity"/>
    <property type="evidence" value="ECO:0007669"/>
    <property type="project" value="UniProtKB-KW"/>
</dbReference>